<dbReference type="GO" id="GO:0004379">
    <property type="term" value="F:glycylpeptide N-tetradecanoyltransferase activity"/>
    <property type="evidence" value="ECO:0007669"/>
    <property type="project" value="UniProtKB-EC"/>
</dbReference>
<protein>
    <recommendedName>
        <fullName evidence="3 6">Glycylpeptide N-tetradecanoyltransferase</fullName>
        <ecNumber evidence="2 6">2.3.1.97</ecNumber>
    </recommendedName>
</protein>
<dbReference type="PANTHER" id="PTHR11377:SF5">
    <property type="entry name" value="GLYCYLPEPTIDE N-TETRADECANOYLTRANSFERASE"/>
    <property type="match status" value="1"/>
</dbReference>
<keyword evidence="5 6" id="KW-0012">Acyltransferase</keyword>
<gene>
    <name evidence="11" type="ORF">NLI96_g237</name>
</gene>
<dbReference type="EMBL" id="JANAWD010000003">
    <property type="protein sequence ID" value="KAJ3492112.1"/>
    <property type="molecule type" value="Genomic_DNA"/>
</dbReference>
<dbReference type="PIRSF" id="PIRSF015892">
    <property type="entry name" value="N-myristl_transf"/>
    <property type="match status" value="1"/>
</dbReference>
<comment type="similarity">
    <text evidence="1 7">Belongs to the NMT family.</text>
</comment>
<dbReference type="EC" id="2.3.1.97" evidence="2 6"/>
<dbReference type="AlphaFoldDB" id="A0AAD5YP37"/>
<sequence length="554" mass="62539">MSSAKGKGKETTDTEPTQHDDHGSSGEEEVEEVAADATTPSTSSKKKKKKRSKAAKVLNAIRGEKDAVPQQVVDVVMDKLKDDKDQAVATADEATVRKALQQMKLKELLQGKVPLGGTNKKELGEHKFTSTIVLNVHQYCVGDGPPEGDGFIEPPKAREELRQDPYPLPKDFEWASIDVGDPDQLRELYELLSNHYVEDDDASFRFQYSAQFLKWALQPPGYFKDWHVGVRVASNKRLVAFIGAIPITLRIRDNILNASEVNFLCVHKKLRSKRLAPVLIKEVTRQCNLRGVFQALYTGGIVIPTPVSTARYYHRCLNIPKLVDIRFTHVPSTMTLARMIRLHKVPERPKFLGHGLREMEEKDIPQIHSLYERYMKRFDTGLEMTEEEIKHHLLSGRGEGPSTEDSWKTPREGQVVWAYVIEDPKTNKITDFFSFFSLPSTVIDHPKHNLLRAAYLFYYATDVAFQEEGESSGRHKKRLEDILGDALIIADQTKFDVVNALTLMDNMIILRDLKFGAGDGMLNYYLFNWRTAPLSGMTEVGDSPAGRGIGVVML</sequence>
<dbReference type="InterPro" id="IPR022676">
    <property type="entry name" value="NMT_N"/>
</dbReference>
<dbReference type="GO" id="GO:0005737">
    <property type="term" value="C:cytoplasm"/>
    <property type="evidence" value="ECO:0007669"/>
    <property type="project" value="TreeGrafter"/>
</dbReference>
<evidence type="ECO:0000256" key="7">
    <source>
        <dbReference type="RuleBase" id="RU004178"/>
    </source>
</evidence>
<dbReference type="PANTHER" id="PTHR11377">
    <property type="entry name" value="N-MYRISTOYL TRANSFERASE"/>
    <property type="match status" value="1"/>
</dbReference>
<evidence type="ECO:0000313" key="11">
    <source>
        <dbReference type="EMBL" id="KAJ3492112.1"/>
    </source>
</evidence>
<evidence type="ECO:0000256" key="1">
    <source>
        <dbReference type="ARBA" id="ARBA00009469"/>
    </source>
</evidence>
<evidence type="ECO:0000256" key="2">
    <source>
        <dbReference type="ARBA" id="ARBA00012923"/>
    </source>
</evidence>
<dbReference type="PROSITE" id="PS00975">
    <property type="entry name" value="NMT_1"/>
    <property type="match status" value="1"/>
</dbReference>
<comment type="caution">
    <text evidence="11">The sequence shown here is derived from an EMBL/GenBank/DDBJ whole genome shotgun (WGS) entry which is preliminary data.</text>
</comment>
<name>A0AAD5YP37_9APHY</name>
<dbReference type="Pfam" id="PF01233">
    <property type="entry name" value="NMT"/>
    <property type="match status" value="1"/>
</dbReference>
<dbReference type="InterPro" id="IPR000903">
    <property type="entry name" value="NMT"/>
</dbReference>
<organism evidence="11 12">
    <name type="scientific">Meripilus lineatus</name>
    <dbReference type="NCBI Taxonomy" id="2056292"/>
    <lineage>
        <taxon>Eukaryota</taxon>
        <taxon>Fungi</taxon>
        <taxon>Dikarya</taxon>
        <taxon>Basidiomycota</taxon>
        <taxon>Agaricomycotina</taxon>
        <taxon>Agaricomycetes</taxon>
        <taxon>Polyporales</taxon>
        <taxon>Meripilaceae</taxon>
        <taxon>Meripilus</taxon>
    </lineage>
</organism>
<evidence type="ECO:0000256" key="4">
    <source>
        <dbReference type="ARBA" id="ARBA00022679"/>
    </source>
</evidence>
<keyword evidence="12" id="KW-1185">Reference proteome</keyword>
<dbReference type="InterPro" id="IPR022678">
    <property type="entry name" value="NMT_CS"/>
</dbReference>
<keyword evidence="4 6" id="KW-0808">Transferase</keyword>
<feature type="compositionally biased region" description="Basic residues" evidence="8">
    <location>
        <begin position="44"/>
        <end position="54"/>
    </location>
</feature>
<dbReference type="PROSITE" id="PS00976">
    <property type="entry name" value="NMT_2"/>
    <property type="match status" value="1"/>
</dbReference>
<dbReference type="Pfam" id="PF02799">
    <property type="entry name" value="NMT_C"/>
    <property type="match status" value="1"/>
</dbReference>
<evidence type="ECO:0000256" key="5">
    <source>
        <dbReference type="ARBA" id="ARBA00023315"/>
    </source>
</evidence>
<dbReference type="InterPro" id="IPR022677">
    <property type="entry name" value="NMT_C"/>
</dbReference>
<feature type="domain" description="Glycylpeptide N-tetradecanoyltransferase C-terminal" evidence="10">
    <location>
        <begin position="324"/>
        <end position="552"/>
    </location>
</feature>
<evidence type="ECO:0000256" key="3">
    <source>
        <dbReference type="ARBA" id="ARBA00022240"/>
    </source>
</evidence>
<feature type="domain" description="Glycylpeptide N-tetradecanoyltransferase N-terminal" evidence="9">
    <location>
        <begin position="152"/>
        <end position="309"/>
    </location>
</feature>
<accession>A0AAD5YP37</accession>
<evidence type="ECO:0000313" key="12">
    <source>
        <dbReference type="Proteomes" id="UP001212997"/>
    </source>
</evidence>
<evidence type="ECO:0000256" key="8">
    <source>
        <dbReference type="SAM" id="MobiDB-lite"/>
    </source>
</evidence>
<feature type="region of interest" description="Disordered" evidence="8">
    <location>
        <begin position="1"/>
        <end position="55"/>
    </location>
</feature>
<dbReference type="Gene3D" id="3.40.630.30">
    <property type="match status" value="2"/>
</dbReference>
<evidence type="ECO:0000259" key="9">
    <source>
        <dbReference type="Pfam" id="PF01233"/>
    </source>
</evidence>
<proteinExistence type="inferred from homology"/>
<comment type="catalytic activity">
    <reaction evidence="6">
        <text>N-terminal glycyl-[protein] + tetradecanoyl-CoA = N-tetradecanoylglycyl-[protein] + CoA + H(+)</text>
        <dbReference type="Rhea" id="RHEA:15521"/>
        <dbReference type="Rhea" id="RHEA-COMP:12666"/>
        <dbReference type="Rhea" id="RHEA-COMP:12667"/>
        <dbReference type="ChEBI" id="CHEBI:15378"/>
        <dbReference type="ChEBI" id="CHEBI:57287"/>
        <dbReference type="ChEBI" id="CHEBI:57385"/>
        <dbReference type="ChEBI" id="CHEBI:64723"/>
        <dbReference type="ChEBI" id="CHEBI:133050"/>
        <dbReference type="EC" id="2.3.1.97"/>
    </reaction>
</comment>
<feature type="compositionally biased region" description="Basic and acidic residues" evidence="8">
    <location>
        <begin position="7"/>
        <end position="25"/>
    </location>
</feature>
<dbReference type="Proteomes" id="UP001212997">
    <property type="component" value="Unassembled WGS sequence"/>
</dbReference>
<comment type="function">
    <text evidence="6">Adds a myristoyl group to the N-terminal glycine residue of certain cellular proteins.</text>
</comment>
<evidence type="ECO:0000259" key="10">
    <source>
        <dbReference type="Pfam" id="PF02799"/>
    </source>
</evidence>
<dbReference type="InterPro" id="IPR016181">
    <property type="entry name" value="Acyl_CoA_acyltransferase"/>
</dbReference>
<evidence type="ECO:0000256" key="6">
    <source>
        <dbReference type="RuleBase" id="RU000586"/>
    </source>
</evidence>
<dbReference type="SUPFAM" id="SSF55729">
    <property type="entry name" value="Acyl-CoA N-acyltransferases (Nat)"/>
    <property type="match status" value="2"/>
</dbReference>
<reference evidence="11" key="1">
    <citation type="submission" date="2022-07" db="EMBL/GenBank/DDBJ databases">
        <title>Genome Sequence of Physisporinus lineatus.</title>
        <authorList>
            <person name="Buettner E."/>
        </authorList>
    </citation>
    <scope>NUCLEOTIDE SEQUENCE</scope>
    <source>
        <strain evidence="11">VT162</strain>
    </source>
</reference>